<proteinExistence type="predicted"/>
<feature type="domain" description="Type II methyltransferase M.TaqI-like" evidence="7">
    <location>
        <begin position="386"/>
        <end position="590"/>
    </location>
</feature>
<dbReference type="PRINTS" id="PR00507">
    <property type="entry name" value="N12N6MTFRASE"/>
</dbReference>
<dbReference type="eggNOG" id="COG3266">
    <property type="taxonomic scope" value="Bacteria"/>
</dbReference>
<dbReference type="SUPFAM" id="SSF53335">
    <property type="entry name" value="S-adenosyl-L-methionine-dependent methyltransferases"/>
    <property type="match status" value="1"/>
</dbReference>
<feature type="compositionally biased region" description="Low complexity" evidence="6">
    <location>
        <begin position="1158"/>
        <end position="1219"/>
    </location>
</feature>
<dbReference type="InterPro" id="IPR011639">
    <property type="entry name" value="MethylTrfase_TaqI-like_dom"/>
</dbReference>
<feature type="region of interest" description="Disordered" evidence="6">
    <location>
        <begin position="1"/>
        <end position="37"/>
    </location>
</feature>
<evidence type="ECO:0000313" key="8">
    <source>
        <dbReference type="EMBL" id="ACY97045.1"/>
    </source>
</evidence>
<protein>
    <recommendedName>
        <fullName evidence="1">site-specific DNA-methyltransferase (adenine-specific)</fullName>
        <ecNumber evidence="1">2.1.1.72</ecNumber>
    </recommendedName>
</protein>
<comment type="catalytic activity">
    <reaction evidence="5">
        <text>a 2'-deoxyadenosine in DNA + S-adenosyl-L-methionine = an N(6)-methyl-2'-deoxyadenosine in DNA + S-adenosyl-L-homocysteine + H(+)</text>
        <dbReference type="Rhea" id="RHEA:15197"/>
        <dbReference type="Rhea" id="RHEA-COMP:12418"/>
        <dbReference type="Rhea" id="RHEA-COMP:12419"/>
        <dbReference type="ChEBI" id="CHEBI:15378"/>
        <dbReference type="ChEBI" id="CHEBI:57856"/>
        <dbReference type="ChEBI" id="CHEBI:59789"/>
        <dbReference type="ChEBI" id="CHEBI:90615"/>
        <dbReference type="ChEBI" id="CHEBI:90616"/>
        <dbReference type="EC" id="2.1.1.72"/>
    </reaction>
</comment>
<feature type="region of interest" description="Disordered" evidence="6">
    <location>
        <begin position="466"/>
        <end position="488"/>
    </location>
</feature>
<keyword evidence="9" id="KW-1185">Reference proteome</keyword>
<evidence type="ECO:0000256" key="4">
    <source>
        <dbReference type="ARBA" id="ARBA00022691"/>
    </source>
</evidence>
<dbReference type="Pfam" id="PF07669">
    <property type="entry name" value="Eco57I"/>
    <property type="match status" value="1"/>
</dbReference>
<keyword evidence="2" id="KW-0489">Methyltransferase</keyword>
<evidence type="ECO:0000256" key="3">
    <source>
        <dbReference type="ARBA" id="ARBA00022679"/>
    </source>
</evidence>
<dbReference type="eggNOG" id="COG1002">
    <property type="taxonomic scope" value="Bacteria"/>
</dbReference>
<dbReference type="GO" id="GO:0006304">
    <property type="term" value="P:DNA modification"/>
    <property type="evidence" value="ECO:0007669"/>
    <property type="project" value="InterPro"/>
</dbReference>
<feature type="region of interest" description="Disordered" evidence="6">
    <location>
        <begin position="1145"/>
        <end position="1219"/>
    </location>
</feature>
<dbReference type="STRING" id="471852.Tcur_1466"/>
<name>D1AAN5_THECD</name>
<dbReference type="KEGG" id="tcu:Tcur_1466"/>
<gene>
    <name evidence="8" type="ordered locus">Tcur_1466</name>
</gene>
<dbReference type="PANTHER" id="PTHR33841">
    <property type="entry name" value="DNA METHYLTRANSFERASE YEEA-RELATED"/>
    <property type="match status" value="1"/>
</dbReference>
<dbReference type="EMBL" id="CP001738">
    <property type="protein sequence ID" value="ACY97045.1"/>
    <property type="molecule type" value="Genomic_DNA"/>
</dbReference>
<dbReference type="InterPro" id="IPR029063">
    <property type="entry name" value="SAM-dependent_MTases_sf"/>
</dbReference>
<dbReference type="HOGENOM" id="CLU_002881_0_0_11"/>
<organism evidence="8 9">
    <name type="scientific">Thermomonospora curvata (strain ATCC 19995 / DSM 43183 / JCM 3096 / KCTC 9072 / NBRC 15933 / NCIMB 10081 / Henssen B9)</name>
    <dbReference type="NCBI Taxonomy" id="471852"/>
    <lineage>
        <taxon>Bacteria</taxon>
        <taxon>Bacillati</taxon>
        <taxon>Actinomycetota</taxon>
        <taxon>Actinomycetes</taxon>
        <taxon>Streptosporangiales</taxon>
        <taxon>Thermomonosporaceae</taxon>
        <taxon>Thermomonospora</taxon>
    </lineage>
</organism>
<dbReference type="EC" id="2.1.1.72" evidence="1"/>
<sequence length="1219" mass="134580">MSRDAPPAGVASEKGRSPGKTPRPAPTGTEPARCDLHGDETATGLRESADAGVRTLDRAAVREAITTLGTGFLRHPDNDALRKALEDQGEVTPRRLHRALLRTVYRLLFLFIAEDRGILLDPHASQQARDRYTRFFSTARLRRIAALPGPDPSEDRSRGRRRASVPGGLPERGPPGRSRNQWRTLVSVLDGLGREGGVPELALPALGGLFEQTGIDALLHECSLDDEHLLEAIRSLSQVRDHKTHRTLWVDFARMDVEELGSLYESLLEHVPGYDPAERAFVLRRLGGNERKISGSYYTPPSLVEALLDAALDPVIDDALESGRTAAERERALLSLTVCDPACGPGRFLVAAARRIAGRLAFVRTGDPRPPARQVRRALREVIAGCVYGVDLNPMAIELAKVSLWLEAGEPGRPLSFLDAHLKVGNALLGATPALLAGGLPDEAFTPIEGDDRNWVQTLKKRNRAEREALKGHQSIRPSHRGEETGPAGKELADAWCAAFCWVKTPRAAPPVTTRTLLDLARDPDSVAPETRAEIARLAERYRFFHWHLEFPGVFGGRGGAPDERTGWSGGFSCVLGNPPWERIKLHDREFFATRDERIAAAPTKAARDRLIRALAEENPALHAEYTAARRRAEATGHFLRRSGRYPHTGRGDINTYAVFAESGRAIVGPHGRVGLIVPTGIATDATTRHFFRDVVASGRLASLHDFENTAPLFSGVHRSFKFALLTLTGRAERKASADFAFYLHDPAELRAPARRFRLSPREIALLNPNTGTCPVFRSRRDAEITLGIYRRVPVLLRRGEPDGNPWGVSFLRMFDMSADSHLFRTRRRLEAEGWRLEGNVFTRDGRRYLPLYEAKMLHHHDHRWATYEADGSIRDVTAEEKRDPGFVVMPRYWVPEHDVPTGRTDRRGRPVMAPGVRSRLAARGWTAGWMLGFRNACRATDERTFIGHLLPRAGVGNSMPVIITDDASCAPALMACLQSFVLDFVVRAKAGGANMNFFIVEQLPVLQRSRLPEPAPWDGTATLADWLGARFLELSHTSGDLGLLPVAPFRWEEERRRLLRAELDAAFFHLYGIKRDDVDYIMDTFPIVRRKDLAAFGRYRTKELILAAYDAMARAIRCKEPYRTPLDPPPAQGLSQVRLITAEAPEAPEARPPGPCRSTGSTTTRPARTPAPTAPSTPSGCRSSTGAPRPGSSRAGGSTTGPATPTPSARSSWAPRRP</sequence>
<evidence type="ECO:0000256" key="6">
    <source>
        <dbReference type="SAM" id="MobiDB-lite"/>
    </source>
</evidence>
<feature type="compositionally biased region" description="Low complexity" evidence="6">
    <location>
        <begin position="166"/>
        <end position="179"/>
    </location>
</feature>
<evidence type="ECO:0000256" key="1">
    <source>
        <dbReference type="ARBA" id="ARBA00011900"/>
    </source>
</evidence>
<feature type="region of interest" description="Disordered" evidence="6">
    <location>
        <begin position="146"/>
        <end position="180"/>
    </location>
</feature>
<keyword evidence="3" id="KW-0808">Transferase</keyword>
<evidence type="ECO:0000313" key="9">
    <source>
        <dbReference type="Proteomes" id="UP000001918"/>
    </source>
</evidence>
<keyword evidence="4" id="KW-0949">S-adenosyl-L-methionine</keyword>
<reference evidence="8 9" key="1">
    <citation type="journal article" date="2011" name="Stand. Genomic Sci.">
        <title>Complete genome sequence of Thermomonospora curvata type strain (B9).</title>
        <authorList>
            <person name="Chertkov O."/>
            <person name="Sikorski J."/>
            <person name="Nolan M."/>
            <person name="Lapidus A."/>
            <person name="Lucas S."/>
            <person name="Del Rio T.G."/>
            <person name="Tice H."/>
            <person name="Cheng J.F."/>
            <person name="Goodwin L."/>
            <person name="Pitluck S."/>
            <person name="Liolios K."/>
            <person name="Ivanova N."/>
            <person name="Mavromatis K."/>
            <person name="Mikhailova N."/>
            <person name="Ovchinnikova G."/>
            <person name="Pati A."/>
            <person name="Chen A."/>
            <person name="Palaniappan K."/>
            <person name="Djao O.D."/>
            <person name="Land M."/>
            <person name="Hauser L."/>
            <person name="Chang Y.J."/>
            <person name="Jeffries C.D."/>
            <person name="Brettin T."/>
            <person name="Han C."/>
            <person name="Detter J.C."/>
            <person name="Rohde M."/>
            <person name="Goker M."/>
            <person name="Woyke T."/>
            <person name="Bristow J."/>
            <person name="Eisen J.A."/>
            <person name="Markowitz V."/>
            <person name="Hugenholtz P."/>
            <person name="Klenk H.P."/>
            <person name="Kyrpides N.C."/>
        </authorList>
    </citation>
    <scope>NUCLEOTIDE SEQUENCE [LARGE SCALE GENOMIC DNA]</scope>
    <source>
        <strain evidence="9">ATCC 19995 / DSM 43183 / JCM 3096 / KCTC 9072 / NBRC 15933 / NCIMB 10081 / Henssen B9</strain>
    </source>
</reference>
<dbReference type="GO" id="GO:0032259">
    <property type="term" value="P:methylation"/>
    <property type="evidence" value="ECO:0007669"/>
    <property type="project" value="UniProtKB-KW"/>
</dbReference>
<dbReference type="AlphaFoldDB" id="D1AAN5"/>
<accession>D1AAN5</accession>
<dbReference type="GO" id="GO:0009007">
    <property type="term" value="F:site-specific DNA-methyltransferase (adenine-specific) activity"/>
    <property type="evidence" value="ECO:0007669"/>
    <property type="project" value="UniProtKB-EC"/>
</dbReference>
<evidence type="ECO:0000256" key="2">
    <source>
        <dbReference type="ARBA" id="ARBA00022603"/>
    </source>
</evidence>
<dbReference type="REBASE" id="22712">
    <property type="entry name" value="TcuORF1466P"/>
</dbReference>
<evidence type="ECO:0000259" key="7">
    <source>
        <dbReference type="Pfam" id="PF07669"/>
    </source>
</evidence>
<dbReference type="Proteomes" id="UP000001918">
    <property type="component" value="Chromosome"/>
</dbReference>
<evidence type="ECO:0000256" key="5">
    <source>
        <dbReference type="ARBA" id="ARBA00047942"/>
    </source>
</evidence>
<dbReference type="PANTHER" id="PTHR33841:SF1">
    <property type="entry name" value="DNA METHYLTRANSFERASE A"/>
    <property type="match status" value="1"/>
</dbReference>
<dbReference type="Gene3D" id="3.40.50.150">
    <property type="entry name" value="Vaccinia Virus protein VP39"/>
    <property type="match status" value="1"/>
</dbReference>
<dbReference type="InterPro" id="IPR050953">
    <property type="entry name" value="N4_N6_ade-DNA_methylase"/>
</dbReference>